<name>A0A0D9XDM8_9ORYZ</name>
<protein>
    <recommendedName>
        <fullName evidence="9">Rubisco LSMT substrate-binding domain-containing protein</fullName>
    </recommendedName>
</protein>
<feature type="binding site" evidence="8">
    <location>
        <position position="229"/>
    </location>
    <ligand>
        <name>substrate</name>
    </ligand>
</feature>
<feature type="binding site" evidence="8">
    <location>
        <position position="302"/>
    </location>
    <ligand>
        <name>substrate</name>
    </ligand>
</feature>
<dbReference type="SUPFAM" id="SSF82199">
    <property type="entry name" value="SET domain"/>
    <property type="match status" value="1"/>
</dbReference>
<dbReference type="SUPFAM" id="SSF81822">
    <property type="entry name" value="RuBisCo LSMT C-terminal, substrate-binding domain"/>
    <property type="match status" value="1"/>
</dbReference>
<dbReference type="Pfam" id="PF09273">
    <property type="entry name" value="Rubis-subs-bind"/>
    <property type="match status" value="1"/>
</dbReference>
<evidence type="ECO:0000313" key="11">
    <source>
        <dbReference type="Proteomes" id="UP000032180"/>
    </source>
</evidence>
<dbReference type="GO" id="GO:0009507">
    <property type="term" value="C:chloroplast"/>
    <property type="evidence" value="ECO:0007669"/>
    <property type="project" value="UniProtKB-SubCell"/>
</dbReference>
<reference evidence="10 11" key="1">
    <citation type="submission" date="2012-08" db="EMBL/GenBank/DDBJ databases">
        <title>Oryza genome evolution.</title>
        <authorList>
            <person name="Wing R.A."/>
        </authorList>
    </citation>
    <scope>NUCLEOTIDE SEQUENCE</scope>
</reference>
<proteinExistence type="predicted"/>
<evidence type="ECO:0000256" key="4">
    <source>
        <dbReference type="ARBA" id="ARBA00022640"/>
    </source>
</evidence>
<keyword evidence="4" id="KW-0934">Plastid</keyword>
<dbReference type="PANTHER" id="PTHR13271">
    <property type="entry name" value="UNCHARACTERIZED PUTATIVE METHYLTRANSFERASE"/>
    <property type="match status" value="1"/>
</dbReference>
<dbReference type="Proteomes" id="UP000032180">
    <property type="component" value="Chromosome 9"/>
</dbReference>
<dbReference type="GO" id="GO:0032259">
    <property type="term" value="P:methylation"/>
    <property type="evidence" value="ECO:0007669"/>
    <property type="project" value="UniProtKB-KW"/>
</dbReference>
<keyword evidence="7" id="KW-0809">Transit peptide</keyword>
<feature type="domain" description="Rubisco LSMT substrate-binding" evidence="9">
    <location>
        <begin position="322"/>
        <end position="447"/>
    </location>
</feature>
<dbReference type="HOGENOM" id="CLU_028149_1_0_1"/>
<dbReference type="InterPro" id="IPR011192">
    <property type="entry name" value="Rubisco_LSMT_MeTrfase_plant"/>
</dbReference>
<dbReference type="FunFam" id="3.90.1410.10:FF:000005">
    <property type="entry name" value="Ribulose-1,5 bisphosphate carboxylase/oxygenase large subunit N-methyltransferase, chloroplastic"/>
    <property type="match status" value="1"/>
</dbReference>
<feature type="binding site" evidence="8">
    <location>
        <position position="229"/>
    </location>
    <ligand>
        <name>S-adenosyl-L-methionine</name>
        <dbReference type="ChEBI" id="CHEBI:59789"/>
    </ligand>
</feature>
<evidence type="ECO:0000256" key="7">
    <source>
        <dbReference type="ARBA" id="ARBA00022946"/>
    </source>
</evidence>
<dbReference type="PROSITE" id="PS51583">
    <property type="entry name" value="SAM_MT127"/>
    <property type="match status" value="1"/>
</dbReference>
<feature type="binding site" evidence="8">
    <location>
        <position position="246"/>
    </location>
    <ligand>
        <name>substrate</name>
    </ligand>
</feature>
<dbReference type="AlphaFoldDB" id="A0A0D9XDM8"/>
<keyword evidence="3" id="KW-0489">Methyltransferase</keyword>
<dbReference type="InterPro" id="IPR044431">
    <property type="entry name" value="SET_RBCMT"/>
</dbReference>
<feature type="binding site" evidence="8">
    <location>
        <begin position="249"/>
        <end position="250"/>
    </location>
    <ligand>
        <name>S-adenosyl-L-methionine</name>
        <dbReference type="ChEBI" id="CHEBI:59789"/>
    </ligand>
</feature>
<dbReference type="STRING" id="77586.A0A0D9XDM8"/>
<evidence type="ECO:0000256" key="8">
    <source>
        <dbReference type="PIRSR" id="PIRSR009328-1"/>
    </source>
</evidence>
<dbReference type="InterPro" id="IPR050600">
    <property type="entry name" value="SETD3_SETD6_MTase"/>
</dbReference>
<dbReference type="GO" id="GO:0030785">
    <property type="term" value="F:[ribulose-bisphosphate carboxylase]-lysine N-methyltransferase activity"/>
    <property type="evidence" value="ECO:0007669"/>
    <property type="project" value="InterPro"/>
</dbReference>
<dbReference type="Gene3D" id="3.90.1410.10">
    <property type="entry name" value="set domain protein methyltransferase, domain 1"/>
    <property type="match status" value="1"/>
</dbReference>
<dbReference type="InterPro" id="IPR046341">
    <property type="entry name" value="SET_dom_sf"/>
</dbReference>
<evidence type="ECO:0000256" key="2">
    <source>
        <dbReference type="ARBA" id="ARBA00022528"/>
    </source>
</evidence>
<feature type="binding site" evidence="8">
    <location>
        <position position="261"/>
    </location>
    <ligand>
        <name>substrate</name>
    </ligand>
</feature>
<keyword evidence="5" id="KW-0808">Transferase</keyword>
<organism evidence="10 11">
    <name type="scientific">Leersia perrieri</name>
    <dbReference type="NCBI Taxonomy" id="77586"/>
    <lineage>
        <taxon>Eukaryota</taxon>
        <taxon>Viridiplantae</taxon>
        <taxon>Streptophyta</taxon>
        <taxon>Embryophyta</taxon>
        <taxon>Tracheophyta</taxon>
        <taxon>Spermatophyta</taxon>
        <taxon>Magnoliopsida</taxon>
        <taxon>Liliopsida</taxon>
        <taxon>Poales</taxon>
        <taxon>Poaceae</taxon>
        <taxon>BOP clade</taxon>
        <taxon>Oryzoideae</taxon>
        <taxon>Oryzeae</taxon>
        <taxon>Oryzinae</taxon>
        <taxon>Leersia</taxon>
    </lineage>
</organism>
<dbReference type="PIRSF" id="PIRSF009328">
    <property type="entry name" value="RMT_SET"/>
    <property type="match status" value="1"/>
</dbReference>
<keyword evidence="6 8" id="KW-0949">S-adenosyl-L-methionine</keyword>
<feature type="binding site" evidence="8">
    <location>
        <begin position="79"/>
        <end position="81"/>
    </location>
    <ligand>
        <name>S-adenosyl-L-methionine</name>
        <dbReference type="ChEBI" id="CHEBI:59789"/>
    </ligand>
</feature>
<accession>A0A0D9XDM8</accession>
<evidence type="ECO:0000256" key="5">
    <source>
        <dbReference type="ARBA" id="ARBA00022679"/>
    </source>
</evidence>
<sequence length="489" mass="53978">MASLLPPHLLSGHPHPPLRLRLRLPSPRLTTRPLRRLLPRAAGATLGTSSATDAAMQEFRRWVSSHGADAGAAPGAVAEGLGLVAARDLPRGEVVAEVPKKLWMDADAVAASDLGRAISGGGGAGGELRPWVAVALLLIRESARGADSPWAPYLAILPRETDSTIFWSEEELLEIQGTQLLSTTMGVKEYVQSEFESVEAEIISANKELFPGTVTFDDFLWAFGILRSRVFAELRGDKLALIPFADLVNHSDDITSKESSWEIKGKGLFGRDVVFSLRTPVDVKSGEQYDLEKSNAELALDYGFTEPNSSRDAYTLTLEISESDPFYDDKLDIAELNGMGETAYFDIVLGESLPSQMLPYLRLLCLGGTDAFLLEALFRNAVWDHLELPVSRDNEEAMCRVIRNACKSALGAYQTTVEEDEELLKSGNLQPRLQIAIEIRVGEKKVLQQIDGIFKQREEELDDIEYYQERRLKDIGLVGDNGEIIFWES</sequence>
<evidence type="ECO:0000313" key="10">
    <source>
        <dbReference type="EnsemblPlants" id="LPERR09G06920.1"/>
    </source>
</evidence>
<dbReference type="eggNOG" id="KOG1337">
    <property type="taxonomic scope" value="Eukaryota"/>
</dbReference>
<dbReference type="InterPro" id="IPR015353">
    <property type="entry name" value="Rubisco_LSMT_subst-bd"/>
</dbReference>
<dbReference type="EnsemblPlants" id="LPERR09G06920.1">
    <property type="protein sequence ID" value="LPERR09G06920.1"/>
    <property type="gene ID" value="LPERR09G06920"/>
</dbReference>
<keyword evidence="11" id="KW-1185">Reference proteome</keyword>
<dbReference type="CDD" id="cd19179">
    <property type="entry name" value="SET_RBCMT"/>
    <property type="match status" value="1"/>
</dbReference>
<dbReference type="Gene3D" id="3.90.1420.10">
    <property type="entry name" value="Rubisco LSMT, substrate-binding domain"/>
    <property type="match status" value="1"/>
</dbReference>
<keyword evidence="2" id="KW-0150">Chloroplast</keyword>
<evidence type="ECO:0000256" key="1">
    <source>
        <dbReference type="ARBA" id="ARBA00004229"/>
    </source>
</evidence>
<feature type="binding site" evidence="8">
    <location>
        <position position="289"/>
    </location>
    <ligand>
        <name>substrate</name>
    </ligand>
</feature>
<evidence type="ECO:0000256" key="6">
    <source>
        <dbReference type="ARBA" id="ARBA00022691"/>
    </source>
</evidence>
<dbReference type="InterPro" id="IPR036464">
    <property type="entry name" value="Rubisco_LSMT_subst-bd_sf"/>
</dbReference>
<reference evidence="10" key="3">
    <citation type="submission" date="2015-04" db="UniProtKB">
        <authorList>
            <consortium name="EnsemblPlants"/>
        </authorList>
    </citation>
    <scope>IDENTIFICATION</scope>
</reference>
<dbReference type="Gramene" id="LPERR09G06920.1">
    <property type="protein sequence ID" value="LPERR09G06920.1"/>
    <property type="gene ID" value="LPERR09G06920"/>
</dbReference>
<evidence type="ECO:0000256" key="3">
    <source>
        <dbReference type="ARBA" id="ARBA00022603"/>
    </source>
</evidence>
<comment type="subcellular location">
    <subcellularLocation>
        <location evidence="1">Plastid</location>
        <location evidence="1">Chloroplast</location>
    </subcellularLocation>
</comment>
<dbReference type="FunFam" id="3.90.1420.10:FF:000004">
    <property type="entry name" value="Ribulose-1,5 bisphosphate carboxylase/oxygenase large subunit N-methyltransferase, chloroplastic"/>
    <property type="match status" value="1"/>
</dbReference>
<dbReference type="GO" id="GO:0016279">
    <property type="term" value="F:protein-lysine N-methyltransferase activity"/>
    <property type="evidence" value="ECO:0007669"/>
    <property type="project" value="InterPro"/>
</dbReference>
<dbReference type="PANTHER" id="PTHR13271:SF113">
    <property type="entry name" value="[FRUCTOSE-BISPHOSPHATE ALDOLASE]-LYSINE N-METHYLTRANSFERASE, CHLOROPLASTIC"/>
    <property type="match status" value="1"/>
</dbReference>
<evidence type="ECO:0000259" key="9">
    <source>
        <dbReference type="Pfam" id="PF09273"/>
    </source>
</evidence>
<reference evidence="11" key="2">
    <citation type="submission" date="2013-12" db="EMBL/GenBank/DDBJ databases">
        <authorList>
            <person name="Yu Y."/>
            <person name="Lee S."/>
            <person name="de Baynast K."/>
            <person name="Wissotski M."/>
            <person name="Liu L."/>
            <person name="Talag J."/>
            <person name="Goicoechea J."/>
            <person name="Angelova A."/>
            <person name="Jetty R."/>
            <person name="Kudrna D."/>
            <person name="Golser W."/>
            <person name="Rivera L."/>
            <person name="Zhang J."/>
            <person name="Wing R."/>
        </authorList>
    </citation>
    <scope>NUCLEOTIDE SEQUENCE</scope>
</reference>